<evidence type="ECO:0000256" key="1">
    <source>
        <dbReference type="ARBA" id="ARBA00004442"/>
    </source>
</evidence>
<comment type="subcellular location">
    <subcellularLocation>
        <location evidence="1">Cell outer membrane</location>
    </subcellularLocation>
</comment>
<dbReference type="PANTHER" id="PTHR30026:SF20">
    <property type="entry name" value="OUTER MEMBRANE PROTEIN TOLC"/>
    <property type="match status" value="1"/>
</dbReference>
<dbReference type="GO" id="GO:1990281">
    <property type="term" value="C:efflux pump complex"/>
    <property type="evidence" value="ECO:0007669"/>
    <property type="project" value="TreeGrafter"/>
</dbReference>
<dbReference type="EMBL" id="FKBS01000029">
    <property type="protein sequence ID" value="SAI54527.1"/>
    <property type="molecule type" value="Genomic_DNA"/>
</dbReference>
<name>A0A157R9B4_9BORD</name>
<reference evidence="7 8" key="1">
    <citation type="submission" date="2016-03" db="EMBL/GenBank/DDBJ databases">
        <authorList>
            <consortium name="Pathogen Informatics"/>
        </authorList>
    </citation>
    <scope>NUCLEOTIDE SEQUENCE [LARGE SCALE GENOMIC DNA]</scope>
    <source>
        <strain evidence="7 8">NCTC13364</strain>
    </source>
</reference>
<protein>
    <submittedName>
        <fullName evidence="7">Outer membrane efflux protein</fullName>
    </submittedName>
</protein>
<evidence type="ECO:0000313" key="7">
    <source>
        <dbReference type="EMBL" id="SAI54527.1"/>
    </source>
</evidence>
<evidence type="ECO:0000256" key="3">
    <source>
        <dbReference type="ARBA" id="ARBA00022692"/>
    </source>
</evidence>
<dbReference type="RefSeq" id="WP_235816948.1">
    <property type="nucleotide sequence ID" value="NZ_FKBS01000029.1"/>
</dbReference>
<evidence type="ECO:0000256" key="2">
    <source>
        <dbReference type="ARBA" id="ARBA00022452"/>
    </source>
</evidence>
<feature type="compositionally biased region" description="Low complexity" evidence="6">
    <location>
        <begin position="121"/>
        <end position="134"/>
    </location>
</feature>
<feature type="region of interest" description="Disordered" evidence="6">
    <location>
        <begin position="115"/>
        <end position="143"/>
    </location>
</feature>
<dbReference type="InterPro" id="IPR051906">
    <property type="entry name" value="TolC-like"/>
</dbReference>
<dbReference type="SUPFAM" id="SSF56954">
    <property type="entry name" value="Outer membrane efflux proteins (OEP)"/>
    <property type="match status" value="1"/>
</dbReference>
<accession>A0A157R9B4</accession>
<dbReference type="Gene3D" id="1.20.1600.10">
    <property type="entry name" value="Outer membrane efflux proteins (OEP)"/>
    <property type="match status" value="1"/>
</dbReference>
<dbReference type="GO" id="GO:0015562">
    <property type="term" value="F:efflux transmembrane transporter activity"/>
    <property type="evidence" value="ECO:0007669"/>
    <property type="project" value="InterPro"/>
</dbReference>
<keyword evidence="2" id="KW-1134">Transmembrane beta strand</keyword>
<dbReference type="PANTHER" id="PTHR30026">
    <property type="entry name" value="OUTER MEMBRANE PROTEIN TOLC"/>
    <property type="match status" value="1"/>
</dbReference>
<keyword evidence="3" id="KW-0812">Transmembrane</keyword>
<keyword evidence="4" id="KW-0472">Membrane</keyword>
<dbReference type="GO" id="GO:0009279">
    <property type="term" value="C:cell outer membrane"/>
    <property type="evidence" value="ECO:0007669"/>
    <property type="project" value="UniProtKB-SubCell"/>
</dbReference>
<keyword evidence="5" id="KW-0998">Cell outer membrane</keyword>
<dbReference type="AlphaFoldDB" id="A0A157R9B4"/>
<gene>
    <name evidence="7" type="ORF">SAMEA1982600_04500</name>
</gene>
<organism evidence="7 8">
    <name type="scientific">Bordetella ansorpii</name>
    <dbReference type="NCBI Taxonomy" id="288768"/>
    <lineage>
        <taxon>Bacteria</taxon>
        <taxon>Pseudomonadati</taxon>
        <taxon>Pseudomonadota</taxon>
        <taxon>Betaproteobacteria</taxon>
        <taxon>Burkholderiales</taxon>
        <taxon>Alcaligenaceae</taxon>
        <taxon>Bordetella</taxon>
    </lineage>
</organism>
<evidence type="ECO:0000256" key="4">
    <source>
        <dbReference type="ARBA" id="ARBA00023136"/>
    </source>
</evidence>
<dbReference type="Proteomes" id="UP000077037">
    <property type="component" value="Unassembled WGS sequence"/>
</dbReference>
<evidence type="ECO:0000256" key="6">
    <source>
        <dbReference type="SAM" id="MobiDB-lite"/>
    </source>
</evidence>
<evidence type="ECO:0000313" key="8">
    <source>
        <dbReference type="Proteomes" id="UP000077037"/>
    </source>
</evidence>
<proteinExistence type="predicted"/>
<dbReference type="GO" id="GO:0015288">
    <property type="term" value="F:porin activity"/>
    <property type="evidence" value="ECO:0007669"/>
    <property type="project" value="TreeGrafter"/>
</dbReference>
<sequence>MTSLDHSEMPSKRRSARFALTVLAAAVLAGCSVAPPETLSTQDLLQLDRSDRGAMFAAQEPVTAPITLDEAIARAVKYNLQQRLALMERALEDNLVDVQKQGMLPKLTARAGLRTRSNDYGSSSESLSTGTQSLVPSTSQERHGESADLQLSWNVLDFGLSYFGAKAQGNKALAAEERRRRVVADIIRQTRTAYWNAVTAERLKGQVSSTLAEARQTLDYARQTEQKRLVAPIVALRYQRDLLNMVRQTEALDNDLAQARAKLAALMNLPPATEFTLAAPEAAQQDAPRLAYELNDLEALAMVHRPELREESYLARNAVLETRMSLLRLFPNASLFGGLNYDSNKYLVNNNWADAGVQVSWNLLGLLSLPSINRAGEAREDVAQLRRQALRMSVLSQVHIAWLERQRAEAAFQRANELSRLQDAIQVQTENAARSNAETHLELVRAKVETLLATRARDLSYAELVNAQNTVYQAAGIDPLPERITGDTLASLARDIAETNRRIERGHIDVPRLQADANAATLKAASAATEPVTVAVAEPAPKPRAAALRTVTGSPWSSLGSLSGAGQPVIPAAVSANAVPAGAVQTQPVDVR</sequence>
<evidence type="ECO:0000256" key="5">
    <source>
        <dbReference type="ARBA" id="ARBA00023237"/>
    </source>
</evidence>